<reference evidence="2" key="1">
    <citation type="submission" date="2019-04" db="EMBL/GenBank/DDBJ databases">
        <title>Evolution of Biomass-Degrading Anaerobic Consortia Revealed by Metagenomics.</title>
        <authorList>
            <person name="Peng X."/>
        </authorList>
    </citation>
    <scope>NUCLEOTIDE SEQUENCE</scope>
    <source>
        <strain evidence="2">SIG14</strain>
    </source>
</reference>
<organism evidence="2 3">
    <name type="scientific">Methanobrevibacter olleyae</name>
    <dbReference type="NCBI Taxonomy" id="294671"/>
    <lineage>
        <taxon>Archaea</taxon>
        <taxon>Methanobacteriati</taxon>
        <taxon>Methanobacteriota</taxon>
        <taxon>Methanomada group</taxon>
        <taxon>Methanobacteria</taxon>
        <taxon>Methanobacteriales</taxon>
        <taxon>Methanobacteriaceae</taxon>
        <taxon>Methanobrevibacter</taxon>
    </lineage>
</organism>
<protein>
    <submittedName>
        <fullName evidence="2">GIY-YIG nuclease family protein</fullName>
    </submittedName>
</protein>
<dbReference type="InterPro" id="IPR000305">
    <property type="entry name" value="GIY-YIG_endonuc"/>
</dbReference>
<evidence type="ECO:0000313" key="3">
    <source>
        <dbReference type="Proteomes" id="UP000732619"/>
    </source>
</evidence>
<dbReference type="InterPro" id="IPR002837">
    <property type="entry name" value="DUF123"/>
</dbReference>
<dbReference type="PANTHER" id="PTHR37460:SF1">
    <property type="entry name" value="ENDONUCLEASE III"/>
    <property type="match status" value="1"/>
</dbReference>
<dbReference type="EMBL" id="SUTG01000026">
    <property type="protein sequence ID" value="MBE6512686.1"/>
    <property type="molecule type" value="Genomic_DNA"/>
</dbReference>
<sequence length="153" mass="18153">MKGTYCLIISMRKSEKLNIGHLYQQDHKFRKGYYVYIGSAMNSLVARINRHLSDEKKLHWHIDYLLKNESSEIRDVLFNVSDEKIECNLASMIAEDGEEVPKFGCSDCKCNSHLIYFKRKRDAMKSVKTAYERLDMEYHNLNYFKKELLKNKN</sequence>
<dbReference type="Proteomes" id="UP000732619">
    <property type="component" value="Unassembled WGS sequence"/>
</dbReference>
<comment type="caution">
    <text evidence="2">The sequence shown here is derived from an EMBL/GenBank/DDBJ whole genome shotgun (WGS) entry which is preliminary data.</text>
</comment>
<accession>A0A8T3VXJ2</accession>
<dbReference type="PANTHER" id="PTHR37460">
    <property type="entry name" value="ENDONUCLEASE III"/>
    <property type="match status" value="1"/>
</dbReference>
<name>A0A8T3VXJ2_METOL</name>
<gene>
    <name evidence="2" type="ORF">E7Z75_06055</name>
</gene>
<evidence type="ECO:0000259" key="1">
    <source>
        <dbReference type="SMART" id="SM00465"/>
    </source>
</evidence>
<proteinExistence type="predicted"/>
<dbReference type="SMART" id="SM00465">
    <property type="entry name" value="GIYc"/>
    <property type="match status" value="1"/>
</dbReference>
<evidence type="ECO:0000313" key="2">
    <source>
        <dbReference type="EMBL" id="MBE6512686.1"/>
    </source>
</evidence>
<dbReference type="Pfam" id="PF01986">
    <property type="entry name" value="DUF123"/>
    <property type="match status" value="1"/>
</dbReference>
<feature type="domain" description="GIY-YIG" evidence="1">
    <location>
        <begin position="19"/>
        <end position="118"/>
    </location>
</feature>
<dbReference type="CDD" id="cd10441">
    <property type="entry name" value="GIY-YIG_COG1833"/>
    <property type="match status" value="1"/>
</dbReference>
<dbReference type="AlphaFoldDB" id="A0A8T3VXJ2"/>